<keyword evidence="2" id="KW-1185">Reference proteome</keyword>
<dbReference type="Proteomes" id="UP000064967">
    <property type="component" value="Chromosome"/>
</dbReference>
<dbReference type="EMBL" id="CP012333">
    <property type="protein sequence ID" value="AKU93372.1"/>
    <property type="molecule type" value="Genomic_DNA"/>
</dbReference>
<proteinExistence type="predicted"/>
<reference evidence="1 2" key="1">
    <citation type="submission" date="2015-08" db="EMBL/GenBank/DDBJ databases">
        <authorList>
            <person name="Babu N.S."/>
            <person name="Beckwith C.J."/>
            <person name="Beseler K.G."/>
            <person name="Brison A."/>
            <person name="Carone J.V."/>
            <person name="Caskin T.P."/>
            <person name="Diamond M."/>
            <person name="Durham M.E."/>
            <person name="Foxe J.M."/>
            <person name="Go M."/>
            <person name="Henderson B.A."/>
            <person name="Jones I.B."/>
            <person name="McGettigan J.A."/>
            <person name="Micheletti S.J."/>
            <person name="Nasrallah M.E."/>
            <person name="Ortiz D."/>
            <person name="Piller C.R."/>
            <person name="Privatt S.R."/>
            <person name="Schneider S.L."/>
            <person name="Sharp S."/>
            <person name="Smith T.C."/>
            <person name="Stanton J.D."/>
            <person name="Ullery H.E."/>
            <person name="Wilson R.J."/>
            <person name="Serrano M.G."/>
            <person name="Buck G."/>
            <person name="Lee V."/>
            <person name="Wang Y."/>
            <person name="Carvalho R."/>
            <person name="Voegtly L."/>
            <person name="Shi R."/>
            <person name="Duckworth R."/>
            <person name="Johnson A."/>
            <person name="Loviza R."/>
            <person name="Walstead R."/>
            <person name="Shah Z."/>
            <person name="Kiflezghi M."/>
            <person name="Wade K."/>
            <person name="Ball S.L."/>
            <person name="Bradley K.W."/>
            <person name="Asai D.J."/>
            <person name="Bowman C.A."/>
            <person name="Russell D.A."/>
            <person name="Pope W.H."/>
            <person name="Jacobs-Sera D."/>
            <person name="Hendrix R.W."/>
            <person name="Hatfull G.F."/>
        </authorList>
    </citation>
    <scope>NUCLEOTIDE SEQUENCE [LARGE SCALE GENOMIC DNA]</scope>
    <source>
        <strain evidence="1 2">DSM 27648</strain>
    </source>
</reference>
<evidence type="ECO:0000313" key="1">
    <source>
        <dbReference type="EMBL" id="AKU93372.1"/>
    </source>
</evidence>
<name>A0A0K1PIN0_9BACT</name>
<evidence type="ECO:0000313" key="2">
    <source>
        <dbReference type="Proteomes" id="UP000064967"/>
    </source>
</evidence>
<dbReference type="AlphaFoldDB" id="A0A0K1PIN0"/>
<dbReference type="KEGG" id="llu:AKJ09_00036"/>
<accession>A0A0K1PIN0</accession>
<protein>
    <submittedName>
        <fullName evidence="1">Uncharacterized protein</fullName>
    </submittedName>
</protein>
<organism evidence="1 2">
    <name type="scientific">Labilithrix luteola</name>
    <dbReference type="NCBI Taxonomy" id="1391654"/>
    <lineage>
        <taxon>Bacteria</taxon>
        <taxon>Pseudomonadati</taxon>
        <taxon>Myxococcota</taxon>
        <taxon>Polyangia</taxon>
        <taxon>Polyangiales</taxon>
        <taxon>Labilitrichaceae</taxon>
        <taxon>Labilithrix</taxon>
    </lineage>
</organism>
<dbReference type="STRING" id="1391654.AKJ09_00036"/>
<sequence length="254" mass="25171">MQMQGAAQAAALGAQEREQAQGLAANLYGQVGNQLQGQYGLEQGSAISQGQLDSANQAQQNQMRLGYAGIGQQAQGQSLNALNNYTSQNLAAQGLSAGFQQQAQAATNQMIGTAAGVAGTMMGGPAGGAAASAAANAATGGSGGGGSGPPKYAHGGAFNGQHPIMVGENGPEIIYPQSPGYVMTAQQTAALRGAPPTPFQQQSLAQLYGAGASHQAAASPTSISALYTPRQASLNDAIAGNAQLKARMAALGGQ</sequence>
<gene>
    <name evidence="1" type="ORF">AKJ09_00036</name>
</gene>